<dbReference type="InParanoid" id="G9N2R7"/>
<dbReference type="HOGENOM" id="CLU_008455_1_3_1"/>
<dbReference type="STRING" id="413071.G9N2R7"/>
<dbReference type="GO" id="GO:0022857">
    <property type="term" value="F:transmembrane transporter activity"/>
    <property type="evidence" value="ECO:0007669"/>
    <property type="project" value="InterPro"/>
</dbReference>
<feature type="transmembrane region" description="Helical" evidence="5">
    <location>
        <begin position="54"/>
        <end position="74"/>
    </location>
</feature>
<reference evidence="7 8" key="1">
    <citation type="journal article" date="2011" name="Genome Biol.">
        <title>Comparative genome sequence analysis underscores mycoparasitism as the ancestral life style of Trichoderma.</title>
        <authorList>
            <person name="Kubicek C.P."/>
            <person name="Herrera-Estrella A."/>
            <person name="Seidl-Seiboth V."/>
            <person name="Martinez D.A."/>
            <person name="Druzhinina I.S."/>
            <person name="Thon M."/>
            <person name="Zeilinger S."/>
            <person name="Casas-Flores S."/>
            <person name="Horwitz B.A."/>
            <person name="Mukherjee P.K."/>
            <person name="Mukherjee M."/>
            <person name="Kredics L."/>
            <person name="Alcaraz L.D."/>
            <person name="Aerts A."/>
            <person name="Antal Z."/>
            <person name="Atanasova L."/>
            <person name="Cervantes-Badillo M.G."/>
            <person name="Challacombe J."/>
            <person name="Chertkov O."/>
            <person name="McCluskey K."/>
            <person name="Coulpier F."/>
            <person name="Deshpande N."/>
            <person name="von Doehren H."/>
            <person name="Ebbole D.J."/>
            <person name="Esquivel-Naranjo E.U."/>
            <person name="Fekete E."/>
            <person name="Flipphi M."/>
            <person name="Glaser F."/>
            <person name="Gomez-Rodriguez E.Y."/>
            <person name="Gruber S."/>
            <person name="Han C."/>
            <person name="Henrissat B."/>
            <person name="Hermosa R."/>
            <person name="Hernandez-Onate M."/>
            <person name="Karaffa L."/>
            <person name="Kosti I."/>
            <person name="Le Crom S."/>
            <person name="Lindquist E."/>
            <person name="Lucas S."/>
            <person name="Luebeck M."/>
            <person name="Luebeck P.S."/>
            <person name="Margeot A."/>
            <person name="Metz B."/>
            <person name="Misra M."/>
            <person name="Nevalainen H."/>
            <person name="Omann M."/>
            <person name="Packer N."/>
            <person name="Perrone G."/>
            <person name="Uresti-Rivera E.E."/>
            <person name="Salamov A."/>
            <person name="Schmoll M."/>
            <person name="Seiboth B."/>
            <person name="Shapiro H."/>
            <person name="Sukno S."/>
            <person name="Tamayo-Ramos J.A."/>
            <person name="Tisch D."/>
            <person name="Wiest A."/>
            <person name="Wilkinson H.H."/>
            <person name="Zhang M."/>
            <person name="Coutinho P.M."/>
            <person name="Kenerley C.M."/>
            <person name="Monte E."/>
            <person name="Baker S.E."/>
            <person name="Grigoriev I.V."/>
        </authorList>
    </citation>
    <scope>NUCLEOTIDE SEQUENCE [LARGE SCALE GENOMIC DNA]</scope>
    <source>
        <strain evidence="8">Gv29-8 / FGSC 10586</strain>
    </source>
</reference>
<evidence type="ECO:0000256" key="1">
    <source>
        <dbReference type="ARBA" id="ARBA00004141"/>
    </source>
</evidence>
<proteinExistence type="predicted"/>
<feature type="transmembrane region" description="Helical" evidence="5">
    <location>
        <begin position="281"/>
        <end position="302"/>
    </location>
</feature>
<dbReference type="OMA" id="WNSLCPV"/>
<evidence type="ECO:0000256" key="3">
    <source>
        <dbReference type="ARBA" id="ARBA00022989"/>
    </source>
</evidence>
<dbReference type="AlphaFoldDB" id="G9N2R7"/>
<feature type="transmembrane region" description="Helical" evidence="5">
    <location>
        <begin position="170"/>
        <end position="190"/>
    </location>
</feature>
<evidence type="ECO:0000259" key="6">
    <source>
        <dbReference type="PROSITE" id="PS50850"/>
    </source>
</evidence>
<feature type="transmembrane region" description="Helical" evidence="5">
    <location>
        <begin position="388"/>
        <end position="409"/>
    </location>
</feature>
<dbReference type="eggNOG" id="KOG0255">
    <property type="taxonomic scope" value="Eukaryota"/>
</dbReference>
<dbReference type="VEuPathDB" id="FungiDB:TRIVIDRAFT_158137"/>
<evidence type="ECO:0000256" key="4">
    <source>
        <dbReference type="ARBA" id="ARBA00023136"/>
    </source>
</evidence>
<evidence type="ECO:0000313" key="7">
    <source>
        <dbReference type="EMBL" id="EHK18979.1"/>
    </source>
</evidence>
<dbReference type="InterPro" id="IPR036259">
    <property type="entry name" value="MFS_trans_sf"/>
</dbReference>
<accession>G9N2R7</accession>
<keyword evidence="2 5" id="KW-0812">Transmembrane</keyword>
<evidence type="ECO:0000256" key="5">
    <source>
        <dbReference type="SAM" id="Phobius"/>
    </source>
</evidence>
<keyword evidence="4 5" id="KW-0472">Membrane</keyword>
<dbReference type="RefSeq" id="XP_013953174.1">
    <property type="nucleotide sequence ID" value="XM_014097699.1"/>
</dbReference>
<dbReference type="SUPFAM" id="SSF103473">
    <property type="entry name" value="MFS general substrate transporter"/>
    <property type="match status" value="1"/>
</dbReference>
<feature type="transmembrane region" description="Helical" evidence="5">
    <location>
        <begin position="348"/>
        <end position="367"/>
    </location>
</feature>
<feature type="transmembrane region" description="Helical" evidence="5">
    <location>
        <begin position="323"/>
        <end position="342"/>
    </location>
</feature>
<keyword evidence="8" id="KW-1185">Reference proteome</keyword>
<dbReference type="PROSITE" id="PS50850">
    <property type="entry name" value="MFS"/>
    <property type="match status" value="1"/>
</dbReference>
<dbReference type="Proteomes" id="UP000007115">
    <property type="component" value="Unassembled WGS sequence"/>
</dbReference>
<dbReference type="OrthoDB" id="6770063at2759"/>
<dbReference type="Pfam" id="PF07690">
    <property type="entry name" value="MFS_1"/>
    <property type="match status" value="1"/>
</dbReference>
<feature type="transmembrane region" description="Helical" evidence="5">
    <location>
        <begin position="14"/>
        <end position="34"/>
    </location>
</feature>
<protein>
    <recommendedName>
        <fullName evidence="6">Major facilitator superfamily (MFS) profile domain-containing protein</fullName>
    </recommendedName>
</protein>
<evidence type="ECO:0000313" key="8">
    <source>
        <dbReference type="Proteomes" id="UP000007115"/>
    </source>
</evidence>
<dbReference type="InterPro" id="IPR020846">
    <property type="entry name" value="MFS_dom"/>
</dbReference>
<feature type="domain" description="Major facilitator superfamily (MFS) profile" evidence="6">
    <location>
        <begin position="16"/>
        <end position="444"/>
    </location>
</feature>
<dbReference type="PANTHER" id="PTHR23502">
    <property type="entry name" value="MAJOR FACILITATOR SUPERFAMILY"/>
    <property type="match status" value="1"/>
</dbReference>
<dbReference type="GO" id="GO:0016020">
    <property type="term" value="C:membrane"/>
    <property type="evidence" value="ECO:0007669"/>
    <property type="project" value="UniProtKB-SubCell"/>
</dbReference>
<name>G9N2R7_HYPVG</name>
<dbReference type="GeneID" id="25788401"/>
<feature type="transmembrane region" description="Helical" evidence="5">
    <location>
        <begin position="245"/>
        <end position="269"/>
    </location>
</feature>
<evidence type="ECO:0000256" key="2">
    <source>
        <dbReference type="ARBA" id="ARBA00022692"/>
    </source>
</evidence>
<feature type="transmembrane region" description="Helical" evidence="5">
    <location>
        <begin position="140"/>
        <end position="158"/>
    </location>
</feature>
<gene>
    <name evidence="7" type="ORF">TRIVIDRAFT_158137</name>
</gene>
<dbReference type="EMBL" id="ABDF02000085">
    <property type="protein sequence ID" value="EHK18979.1"/>
    <property type="molecule type" value="Genomic_DNA"/>
</dbReference>
<dbReference type="Gene3D" id="1.20.1250.20">
    <property type="entry name" value="MFS general substrate transporter like domains"/>
    <property type="match status" value="1"/>
</dbReference>
<organism evidence="7 8">
    <name type="scientific">Hypocrea virens (strain Gv29-8 / FGSC 10586)</name>
    <name type="common">Gliocladium virens</name>
    <name type="synonym">Trichoderma virens</name>
    <dbReference type="NCBI Taxonomy" id="413071"/>
    <lineage>
        <taxon>Eukaryota</taxon>
        <taxon>Fungi</taxon>
        <taxon>Dikarya</taxon>
        <taxon>Ascomycota</taxon>
        <taxon>Pezizomycotina</taxon>
        <taxon>Sordariomycetes</taxon>
        <taxon>Hypocreomycetidae</taxon>
        <taxon>Hypocreales</taxon>
        <taxon>Hypocreaceae</taxon>
        <taxon>Trichoderma</taxon>
    </lineage>
</organism>
<comment type="caution">
    <text evidence="7">The sequence shown here is derived from an EMBL/GenBank/DDBJ whole genome shotgun (WGS) entry which is preliminary data.</text>
</comment>
<keyword evidence="3 5" id="KW-1133">Transmembrane helix</keyword>
<sequence length="458" mass="50669">DPNDPYNWPSSRKILTGIIFSMAQLVTLMTASIISAALNDIASDLHIGMSSAQMIFSTYFLGLAFGPFVVAALSEMHGRKWVWVAGNIWYIIWNAISPVGKSANMMIVSRLMAGCGACAGVTLTVPTMADMYGKRDRGKAASIAALLPSLGPALGPIVGGVVTQLIEWPWIFRIMSIVTSVITLVGIFYIKESYTPALLRRKARGGPWKPQEALTKDFWSEFSKRLGLGIWRPVRLLLTRPIIQLIAFVLALSFAIYTLLLGTYAMMFIDRYGQTPSISALHYLAIAVAMTFAAQVGGRLMDLLYKHLSDRRNKGQGKPEFRVPYLVSGVVFLPIGLVMYGWAAERRVAWPVVDVGAVIFALGSVIVPQTLTAYQLDEFVEHGASASAATRVLAYVLGFAFPTFAPMLYNRFGYGWGNSMMALIWVVFCFPVPVILWLWGEKIRRWGRRDEECRVEGV</sequence>
<dbReference type="PANTHER" id="PTHR23502:SF60">
    <property type="entry name" value="MAJOR FACILITATOR SUPERFAMILY (MFS) PROFILE DOMAIN-CONTAINING PROTEIN-RELATED"/>
    <property type="match status" value="1"/>
</dbReference>
<comment type="subcellular location">
    <subcellularLocation>
        <location evidence="1">Membrane</location>
        <topology evidence="1">Multi-pass membrane protein</topology>
    </subcellularLocation>
</comment>
<feature type="transmembrane region" description="Helical" evidence="5">
    <location>
        <begin position="106"/>
        <end position="128"/>
    </location>
</feature>
<feature type="transmembrane region" description="Helical" evidence="5">
    <location>
        <begin position="421"/>
        <end position="439"/>
    </location>
</feature>
<feature type="non-terminal residue" evidence="7">
    <location>
        <position position="1"/>
    </location>
</feature>
<dbReference type="InterPro" id="IPR011701">
    <property type="entry name" value="MFS"/>
</dbReference>
<feature type="transmembrane region" description="Helical" evidence="5">
    <location>
        <begin position="81"/>
        <end position="100"/>
    </location>
</feature>